<sequence>MDPLSPGTHPPPPPPPEVAPGGLDSRISPSVLLIIVVVAAVFFVSGLFHLLVRYLLRPGGRDTEEPDDVTAMQGRLQQLFHLHDAGVDQSFIDALPVFPYGAVTGAKDPFDCAICLCEFDPDDKLRLLPRCSHAFHLHCIDTWLLSHSTCPICRSSLLPDYLPRSPLVFVLESGEESSREVAPDDGEQDTPGSLAVGSPQKAGEAGVETPEAPEEPLVVPVKLGKFRNVDAGAGEGGEGSSVQERRCLSMGSFEYVMDETALLKVAIPPPERKPGHRPAMSDCDGNRRRDWSRWLPPARSAREWRWEDGAPVGTGNPQRRESFSISKTWLRPSAGEGLRRALSFRLPLQRGSSRRTPASEGEAATSSEKGKGEVGLDVEAAGAGGSRLVSRSEETPSFARRTLLWISGRHHKVVNHV</sequence>
<evidence type="ECO:0000256" key="7">
    <source>
        <dbReference type="ARBA" id="ARBA00022723"/>
    </source>
</evidence>
<dbReference type="GO" id="GO:0016020">
    <property type="term" value="C:membrane"/>
    <property type="evidence" value="ECO:0007669"/>
    <property type="project" value="UniProtKB-SubCell"/>
</dbReference>
<evidence type="ECO:0000256" key="10">
    <source>
        <dbReference type="ARBA" id="ARBA00022833"/>
    </source>
</evidence>
<keyword evidence="12 16" id="KW-0472">Membrane</keyword>
<dbReference type="SMART" id="SM00184">
    <property type="entry name" value="RING"/>
    <property type="match status" value="1"/>
</dbReference>
<feature type="region of interest" description="Disordered" evidence="15">
    <location>
        <begin position="175"/>
        <end position="219"/>
    </location>
</feature>
<feature type="domain" description="RING-type" evidence="17">
    <location>
        <begin position="112"/>
        <end position="154"/>
    </location>
</feature>
<keyword evidence="7" id="KW-0479">Metal-binding</keyword>
<evidence type="ECO:0000256" key="16">
    <source>
        <dbReference type="SAM" id="Phobius"/>
    </source>
</evidence>
<evidence type="ECO:0000256" key="6">
    <source>
        <dbReference type="ARBA" id="ARBA00022692"/>
    </source>
</evidence>
<dbReference type="FunFam" id="3.30.40.10:FF:000231">
    <property type="entry name" value="RING-H2 finger protein ATL46"/>
    <property type="match status" value="1"/>
</dbReference>
<evidence type="ECO:0000256" key="15">
    <source>
        <dbReference type="SAM" id="MobiDB-lite"/>
    </source>
</evidence>
<evidence type="ECO:0000256" key="12">
    <source>
        <dbReference type="ARBA" id="ARBA00023136"/>
    </source>
</evidence>
<keyword evidence="11 16" id="KW-1133">Transmembrane helix</keyword>
<comment type="catalytic activity">
    <reaction evidence="1">
        <text>S-ubiquitinyl-[E2 ubiquitin-conjugating enzyme]-L-cysteine + [acceptor protein]-L-lysine = [E2 ubiquitin-conjugating enzyme]-L-cysteine + N(6)-ubiquitinyl-[acceptor protein]-L-lysine.</text>
        <dbReference type="EC" id="2.3.2.27"/>
    </reaction>
</comment>
<feature type="region of interest" description="Disordered" evidence="15">
    <location>
        <begin position="1"/>
        <end position="22"/>
    </location>
</feature>
<dbReference type="CDD" id="cd16461">
    <property type="entry name" value="RING-H2_EL5-like"/>
    <property type="match status" value="1"/>
</dbReference>
<accession>A0A1D1YIU7</accession>
<comment type="pathway">
    <text evidence="3">Protein modification; protein ubiquitination.</text>
</comment>
<name>A0A1D1YIU7_9ARAE</name>
<evidence type="ECO:0000256" key="5">
    <source>
        <dbReference type="ARBA" id="ARBA00022679"/>
    </source>
</evidence>
<dbReference type="PROSITE" id="PS50089">
    <property type="entry name" value="ZF_RING_2"/>
    <property type="match status" value="1"/>
</dbReference>
<dbReference type="InterPro" id="IPR001841">
    <property type="entry name" value="Znf_RING"/>
</dbReference>
<evidence type="ECO:0000256" key="8">
    <source>
        <dbReference type="ARBA" id="ARBA00022771"/>
    </source>
</evidence>
<protein>
    <recommendedName>
        <fullName evidence="4">RING-type E3 ubiquitin transferase</fullName>
        <ecNumber evidence="4">2.3.2.27</ecNumber>
    </recommendedName>
</protein>
<feature type="compositionally biased region" description="Low complexity" evidence="15">
    <location>
        <begin position="207"/>
        <end position="219"/>
    </location>
</feature>
<dbReference type="PANTHER" id="PTHR45768">
    <property type="entry name" value="E3 UBIQUITIN-PROTEIN LIGASE RNF13-LIKE"/>
    <property type="match status" value="1"/>
</dbReference>
<dbReference type="SUPFAM" id="SSF57850">
    <property type="entry name" value="RING/U-box"/>
    <property type="match status" value="1"/>
</dbReference>
<evidence type="ECO:0000256" key="3">
    <source>
        <dbReference type="ARBA" id="ARBA00004906"/>
    </source>
</evidence>
<evidence type="ECO:0000256" key="9">
    <source>
        <dbReference type="ARBA" id="ARBA00022786"/>
    </source>
</evidence>
<comment type="subcellular location">
    <subcellularLocation>
        <location evidence="2">Membrane</location>
        <topology evidence="2">Single-pass membrane protein</topology>
    </subcellularLocation>
</comment>
<evidence type="ECO:0000256" key="14">
    <source>
        <dbReference type="PROSITE-ProRule" id="PRU00175"/>
    </source>
</evidence>
<evidence type="ECO:0000313" key="19">
    <source>
        <dbReference type="EMBL" id="JAT54568.1"/>
    </source>
</evidence>
<dbReference type="GO" id="GO:0061630">
    <property type="term" value="F:ubiquitin protein ligase activity"/>
    <property type="evidence" value="ECO:0007669"/>
    <property type="project" value="UniProtKB-EC"/>
</dbReference>
<feature type="compositionally biased region" description="Pro residues" evidence="15">
    <location>
        <begin position="8"/>
        <end position="18"/>
    </location>
</feature>
<feature type="region of interest" description="Disordered" evidence="15">
    <location>
        <begin position="268"/>
        <end position="289"/>
    </location>
</feature>
<organism evidence="19">
    <name type="scientific">Anthurium amnicola</name>
    <dbReference type="NCBI Taxonomy" id="1678845"/>
    <lineage>
        <taxon>Eukaryota</taxon>
        <taxon>Viridiplantae</taxon>
        <taxon>Streptophyta</taxon>
        <taxon>Embryophyta</taxon>
        <taxon>Tracheophyta</taxon>
        <taxon>Spermatophyta</taxon>
        <taxon>Magnoliopsida</taxon>
        <taxon>Liliopsida</taxon>
        <taxon>Araceae</taxon>
        <taxon>Pothoideae</taxon>
        <taxon>Potheae</taxon>
        <taxon>Anthurium</taxon>
    </lineage>
</organism>
<evidence type="ECO:0000256" key="2">
    <source>
        <dbReference type="ARBA" id="ARBA00004167"/>
    </source>
</evidence>
<dbReference type="Gene3D" id="3.30.40.10">
    <property type="entry name" value="Zinc/RING finger domain, C3HC4 (zinc finger)"/>
    <property type="match status" value="1"/>
</dbReference>
<evidence type="ECO:0000256" key="13">
    <source>
        <dbReference type="ARBA" id="ARBA00024209"/>
    </source>
</evidence>
<gene>
    <name evidence="19" type="primary">ATL49_0</name>
    <name evidence="18" type="synonym">ATL49_1</name>
    <name evidence="19" type="ORF">g.70293</name>
    <name evidence="18" type="ORF">g.70312</name>
</gene>
<evidence type="ECO:0000313" key="18">
    <source>
        <dbReference type="EMBL" id="JAT49866.1"/>
    </source>
</evidence>
<keyword evidence="6 16" id="KW-0812">Transmembrane</keyword>
<keyword evidence="10" id="KW-0862">Zinc</keyword>
<keyword evidence="5" id="KW-0808">Transferase</keyword>
<evidence type="ECO:0000256" key="4">
    <source>
        <dbReference type="ARBA" id="ARBA00012483"/>
    </source>
</evidence>
<dbReference type="Pfam" id="PF13639">
    <property type="entry name" value="zf-RING_2"/>
    <property type="match status" value="1"/>
</dbReference>
<feature type="transmembrane region" description="Helical" evidence="16">
    <location>
        <begin position="31"/>
        <end position="52"/>
    </location>
</feature>
<evidence type="ECO:0000256" key="11">
    <source>
        <dbReference type="ARBA" id="ARBA00022989"/>
    </source>
</evidence>
<feature type="region of interest" description="Disordered" evidence="15">
    <location>
        <begin position="349"/>
        <end position="376"/>
    </location>
</feature>
<keyword evidence="9" id="KW-0833">Ubl conjugation pathway</keyword>
<evidence type="ECO:0000259" key="17">
    <source>
        <dbReference type="PROSITE" id="PS50089"/>
    </source>
</evidence>
<dbReference type="EMBL" id="GDJX01013368">
    <property type="protein sequence ID" value="JAT54568.1"/>
    <property type="molecule type" value="Transcribed_RNA"/>
</dbReference>
<dbReference type="PANTHER" id="PTHR45768:SF10">
    <property type="entry name" value="RING-H2 FINGER PROTEIN ATL13-RELATED"/>
    <property type="match status" value="1"/>
</dbReference>
<keyword evidence="8 14" id="KW-0863">Zinc-finger</keyword>
<dbReference type="EMBL" id="GDJX01018070">
    <property type="protein sequence ID" value="JAT49866.1"/>
    <property type="molecule type" value="Transcribed_RNA"/>
</dbReference>
<dbReference type="AlphaFoldDB" id="A0A1D1YIU7"/>
<evidence type="ECO:0000256" key="1">
    <source>
        <dbReference type="ARBA" id="ARBA00000900"/>
    </source>
</evidence>
<proteinExistence type="inferred from homology"/>
<reference evidence="19" key="1">
    <citation type="submission" date="2015-07" db="EMBL/GenBank/DDBJ databases">
        <title>Transcriptome Assembly of Anthurium amnicola.</title>
        <authorList>
            <person name="Suzuki J."/>
        </authorList>
    </citation>
    <scope>NUCLEOTIDE SEQUENCE</scope>
</reference>
<dbReference type="GO" id="GO:0008270">
    <property type="term" value="F:zinc ion binding"/>
    <property type="evidence" value="ECO:0007669"/>
    <property type="project" value="UniProtKB-KW"/>
</dbReference>
<dbReference type="EC" id="2.3.2.27" evidence="4"/>
<dbReference type="InterPro" id="IPR013083">
    <property type="entry name" value="Znf_RING/FYVE/PHD"/>
</dbReference>
<comment type="similarity">
    <text evidence="13">Belongs to the RING-type zinc finger family. ATL subfamily.</text>
</comment>